<dbReference type="Pfam" id="PF00144">
    <property type="entry name" value="Beta-lactamase"/>
    <property type="match status" value="1"/>
</dbReference>
<keyword evidence="2" id="KW-0378">Hydrolase</keyword>
<accession>A0ABV4P334</accession>
<dbReference type="GO" id="GO:0016787">
    <property type="term" value="F:hydrolase activity"/>
    <property type="evidence" value="ECO:0007669"/>
    <property type="project" value="UniProtKB-KW"/>
</dbReference>
<dbReference type="Proteomes" id="UP001569428">
    <property type="component" value="Unassembled WGS sequence"/>
</dbReference>
<dbReference type="EMBL" id="JBGMEK010000039">
    <property type="protein sequence ID" value="MFA0812353.1"/>
    <property type="molecule type" value="Genomic_DNA"/>
</dbReference>
<evidence type="ECO:0000313" key="2">
    <source>
        <dbReference type="EMBL" id="MFA0812353.1"/>
    </source>
</evidence>
<evidence type="ECO:0000313" key="3">
    <source>
        <dbReference type="Proteomes" id="UP001569428"/>
    </source>
</evidence>
<dbReference type="EC" id="3.-.-.-" evidence="2"/>
<dbReference type="Gene3D" id="3.40.710.10">
    <property type="entry name" value="DD-peptidase/beta-lactamase superfamily"/>
    <property type="match status" value="1"/>
</dbReference>
<evidence type="ECO:0000259" key="1">
    <source>
        <dbReference type="Pfam" id="PF00144"/>
    </source>
</evidence>
<organism evidence="2 3">
    <name type="scientific">Microbulbifer epialgicus</name>
    <dbReference type="NCBI Taxonomy" id="393907"/>
    <lineage>
        <taxon>Bacteria</taxon>
        <taxon>Pseudomonadati</taxon>
        <taxon>Pseudomonadota</taxon>
        <taxon>Gammaproteobacteria</taxon>
        <taxon>Cellvibrionales</taxon>
        <taxon>Microbulbiferaceae</taxon>
        <taxon>Microbulbifer</taxon>
    </lineage>
</organism>
<dbReference type="PANTHER" id="PTHR43283">
    <property type="entry name" value="BETA-LACTAMASE-RELATED"/>
    <property type="match status" value="1"/>
</dbReference>
<dbReference type="InterPro" id="IPR012338">
    <property type="entry name" value="Beta-lactam/transpept-like"/>
</dbReference>
<gene>
    <name evidence="2" type="ORF">ACCI49_15675</name>
</gene>
<comment type="caution">
    <text evidence="2">The sequence shown here is derived from an EMBL/GenBank/DDBJ whole genome shotgun (WGS) entry which is preliminary data.</text>
</comment>
<name>A0ABV4P334_9GAMM</name>
<protein>
    <submittedName>
        <fullName evidence="2">Serine hydrolase domain-containing protein</fullName>
        <ecNumber evidence="2">3.-.-.-</ecNumber>
    </submittedName>
</protein>
<proteinExistence type="predicted"/>
<sequence length="420" mass="46655">MSKNLKSRRRGGIYFMAWSAALILVVGNVSPSFAKTEVTLNDFYRPFDLSEINQNNMQSWPYYRYTSMHWDEYGIFGTVHIMEAEKPAKLEVVKKPFNISLDIRKGWPFVESLTATQTKGFLVMKGNQIIGEFYDNGLDHNQTQLLQSSSKTYAGVIISKLIDEGKIDPNQAIENYLPDFVGSKIGKAKVQEVLDMTSGLLPATDYHVPGGEAYLFEIEQGLKPGKPTGHRNAIKNAKVQNKPGEVYTYNDKNTDLLAILAEEVSGHPFNKLLSDLFNDFGANSSGSIALTVDGTASPSYGISTTLRDYALFHQWIAQGKAPKSFYDSVKNLDKDLLGKSESGKSLANALGTPVAYGSQAWYLPEYNVIYTAGSYGQYGFSDLNSGMSVVFMQDWEDNAVPRKLVETVDRAKFLINKLGK</sequence>
<dbReference type="SUPFAM" id="SSF56601">
    <property type="entry name" value="beta-lactamase/transpeptidase-like"/>
    <property type="match status" value="1"/>
</dbReference>
<dbReference type="PANTHER" id="PTHR43283:SF7">
    <property type="entry name" value="BETA-LACTAMASE-RELATED DOMAIN-CONTAINING PROTEIN"/>
    <property type="match status" value="1"/>
</dbReference>
<dbReference type="RefSeq" id="WP_371840018.1">
    <property type="nucleotide sequence ID" value="NZ_JBGMEK010000039.1"/>
</dbReference>
<keyword evidence="3" id="KW-1185">Reference proteome</keyword>
<dbReference type="InterPro" id="IPR050789">
    <property type="entry name" value="Diverse_Enzym_Activities"/>
</dbReference>
<reference evidence="2 3" key="1">
    <citation type="submission" date="2024-08" db="EMBL/GenBank/DDBJ databases">
        <authorList>
            <person name="Ishaq N."/>
        </authorList>
    </citation>
    <scope>NUCLEOTIDE SEQUENCE [LARGE SCALE GENOMIC DNA]</scope>
    <source>
        <strain evidence="2 3">DSM 18651</strain>
    </source>
</reference>
<feature type="domain" description="Beta-lactamase-related" evidence="1">
    <location>
        <begin position="145"/>
        <end position="399"/>
    </location>
</feature>
<dbReference type="InterPro" id="IPR001466">
    <property type="entry name" value="Beta-lactam-related"/>
</dbReference>